<comment type="similarity">
    <text evidence="1 3">Belongs to the CMC family.</text>
</comment>
<proteinExistence type="inferred from homology"/>
<keyword evidence="2" id="KW-1015">Disulfide bond</keyword>
<keyword evidence="3" id="KW-0496">Mitochondrion</keyword>
<dbReference type="HOGENOM" id="CLU_169286_3_2_1"/>
<sequence length="78" mass="9289">MHPQLSDKRIVCREFIQALDACHVNNWARLTGGCNQEKDSLNKCLRKERVERSTRNRAQAKEKRLKTEQVWKELHQDD</sequence>
<dbReference type="GO" id="GO:0005743">
    <property type="term" value="C:mitochondrial inner membrane"/>
    <property type="evidence" value="ECO:0007669"/>
    <property type="project" value="UniProtKB-SubCell"/>
</dbReference>
<dbReference type="EMBL" id="KN835166">
    <property type="protein sequence ID" value="KIK45878.1"/>
    <property type="molecule type" value="Genomic_DNA"/>
</dbReference>
<evidence type="ECO:0000313" key="6">
    <source>
        <dbReference type="EMBL" id="KIK45878.1"/>
    </source>
</evidence>
<comment type="subcellular location">
    <subcellularLocation>
        <location evidence="3">Mitochondrion inner membrane</location>
    </subcellularLocation>
</comment>
<protein>
    <recommendedName>
        <fullName evidence="3">COX assembly mitochondrial protein</fullName>
    </recommendedName>
</protein>
<evidence type="ECO:0000259" key="5">
    <source>
        <dbReference type="PROSITE" id="PS00036"/>
    </source>
</evidence>
<dbReference type="GO" id="GO:0003700">
    <property type="term" value="F:DNA-binding transcription factor activity"/>
    <property type="evidence" value="ECO:0007669"/>
    <property type="project" value="InterPro"/>
</dbReference>
<reference evidence="7" key="2">
    <citation type="submission" date="2015-01" db="EMBL/GenBank/DDBJ databases">
        <title>Evolutionary Origins and Diversification of the Mycorrhizal Mutualists.</title>
        <authorList>
            <consortium name="DOE Joint Genome Institute"/>
            <consortium name="Mycorrhizal Genomics Consortium"/>
            <person name="Kohler A."/>
            <person name="Kuo A."/>
            <person name="Nagy L.G."/>
            <person name="Floudas D."/>
            <person name="Copeland A."/>
            <person name="Barry K.W."/>
            <person name="Cichocki N."/>
            <person name="Veneault-Fourrey C."/>
            <person name="LaButti K."/>
            <person name="Lindquist E.A."/>
            <person name="Lipzen A."/>
            <person name="Lundell T."/>
            <person name="Morin E."/>
            <person name="Murat C."/>
            <person name="Riley R."/>
            <person name="Ohm R."/>
            <person name="Sun H."/>
            <person name="Tunlid A."/>
            <person name="Henrissat B."/>
            <person name="Grigoriev I.V."/>
            <person name="Hibbett D.S."/>
            <person name="Martin F."/>
        </authorList>
    </citation>
    <scope>NUCLEOTIDE SEQUENCE [LARGE SCALE GENOMIC DNA]</scope>
    <source>
        <strain evidence="7">UH-Slu-Lm8-n1</strain>
    </source>
</reference>
<keyword evidence="3" id="KW-0472">Membrane</keyword>
<dbReference type="STRING" id="930992.A0A0D0BS80"/>
<dbReference type="Pfam" id="PF08583">
    <property type="entry name" value="Cmc1"/>
    <property type="match status" value="1"/>
</dbReference>
<evidence type="ECO:0000256" key="3">
    <source>
        <dbReference type="RuleBase" id="RU364104"/>
    </source>
</evidence>
<name>A0A0D0BS80_9AGAM</name>
<comment type="function">
    <text evidence="3">Required for mitochondrial cytochrome c oxidase (COX) assembly and respiration.</text>
</comment>
<accession>A0A0D0BS80</accession>
<dbReference type="PROSITE" id="PS00036">
    <property type="entry name" value="BZIP_BASIC"/>
    <property type="match status" value="1"/>
</dbReference>
<dbReference type="Proteomes" id="UP000054485">
    <property type="component" value="Unassembled WGS sequence"/>
</dbReference>
<feature type="domain" description="BZIP" evidence="5">
    <location>
        <begin position="52"/>
        <end position="66"/>
    </location>
</feature>
<keyword evidence="3" id="KW-0143">Chaperone</keyword>
<dbReference type="OrthoDB" id="532630at2759"/>
<dbReference type="AlphaFoldDB" id="A0A0D0BS80"/>
<dbReference type="InParanoid" id="A0A0D0BS80"/>
<feature type="region of interest" description="Disordered" evidence="4">
    <location>
        <begin position="52"/>
        <end position="78"/>
    </location>
</feature>
<organism evidence="6 7">
    <name type="scientific">Suillus luteus UH-Slu-Lm8-n1</name>
    <dbReference type="NCBI Taxonomy" id="930992"/>
    <lineage>
        <taxon>Eukaryota</taxon>
        <taxon>Fungi</taxon>
        <taxon>Dikarya</taxon>
        <taxon>Basidiomycota</taxon>
        <taxon>Agaricomycotina</taxon>
        <taxon>Agaricomycetes</taxon>
        <taxon>Agaricomycetidae</taxon>
        <taxon>Boletales</taxon>
        <taxon>Suillineae</taxon>
        <taxon>Suillaceae</taxon>
        <taxon>Suillus</taxon>
    </lineage>
</organism>
<evidence type="ECO:0000256" key="4">
    <source>
        <dbReference type="SAM" id="MobiDB-lite"/>
    </source>
</evidence>
<dbReference type="InterPro" id="IPR004827">
    <property type="entry name" value="bZIP"/>
</dbReference>
<reference evidence="6 7" key="1">
    <citation type="submission" date="2014-04" db="EMBL/GenBank/DDBJ databases">
        <authorList>
            <consortium name="DOE Joint Genome Institute"/>
            <person name="Kuo A."/>
            <person name="Ruytinx J."/>
            <person name="Rineau F."/>
            <person name="Colpaert J."/>
            <person name="Kohler A."/>
            <person name="Nagy L.G."/>
            <person name="Floudas D."/>
            <person name="Copeland A."/>
            <person name="Barry K.W."/>
            <person name="Cichocki N."/>
            <person name="Veneault-Fourrey C."/>
            <person name="LaButti K."/>
            <person name="Lindquist E.A."/>
            <person name="Lipzen A."/>
            <person name="Lundell T."/>
            <person name="Morin E."/>
            <person name="Murat C."/>
            <person name="Sun H."/>
            <person name="Tunlid A."/>
            <person name="Henrissat B."/>
            <person name="Grigoriev I.V."/>
            <person name="Hibbett D.S."/>
            <person name="Martin F."/>
            <person name="Nordberg H.P."/>
            <person name="Cantor M.N."/>
            <person name="Hua S.X."/>
        </authorList>
    </citation>
    <scope>NUCLEOTIDE SEQUENCE [LARGE SCALE GENOMIC DNA]</scope>
    <source>
        <strain evidence="6 7">UH-Slu-Lm8-n1</strain>
    </source>
</reference>
<dbReference type="FunCoup" id="A0A0D0BS80">
    <property type="interactions" value="162"/>
</dbReference>
<dbReference type="InterPro" id="IPR013892">
    <property type="entry name" value="Cyt_c_biogenesis_Cmc1-like"/>
</dbReference>
<evidence type="ECO:0000256" key="1">
    <source>
        <dbReference type="ARBA" id="ARBA00007347"/>
    </source>
</evidence>
<keyword evidence="3" id="KW-0999">Mitochondrion inner membrane</keyword>
<evidence type="ECO:0000313" key="7">
    <source>
        <dbReference type="Proteomes" id="UP000054485"/>
    </source>
</evidence>
<evidence type="ECO:0000256" key="2">
    <source>
        <dbReference type="ARBA" id="ARBA00023157"/>
    </source>
</evidence>
<keyword evidence="7" id="KW-1185">Reference proteome</keyword>
<gene>
    <name evidence="6" type="ORF">CY34DRAFT_801035</name>
</gene>